<dbReference type="AlphaFoldDB" id="A0A939IV49"/>
<feature type="transmembrane region" description="Helical" evidence="10">
    <location>
        <begin position="5"/>
        <end position="22"/>
    </location>
</feature>
<dbReference type="PANTHER" id="PTHR12468">
    <property type="entry name" value="GPI MANNOSYLTRANSFERASE 2"/>
    <property type="match status" value="1"/>
</dbReference>
<dbReference type="GO" id="GO:0006506">
    <property type="term" value="P:GPI anchor biosynthetic process"/>
    <property type="evidence" value="ECO:0007669"/>
    <property type="project" value="UniProtKB-KW"/>
</dbReference>
<keyword evidence="8 10" id="KW-1133">Transmembrane helix</keyword>
<proteinExistence type="predicted"/>
<evidence type="ECO:0000313" key="12">
    <source>
        <dbReference type="Proteomes" id="UP000664385"/>
    </source>
</evidence>
<dbReference type="EMBL" id="JAEMWU010000001">
    <property type="protein sequence ID" value="MBN8205704.1"/>
    <property type="molecule type" value="Genomic_DNA"/>
</dbReference>
<keyword evidence="7" id="KW-0256">Endoplasmic reticulum</keyword>
<evidence type="ECO:0008006" key="13">
    <source>
        <dbReference type="Google" id="ProtNLM"/>
    </source>
</evidence>
<evidence type="ECO:0000313" key="11">
    <source>
        <dbReference type="EMBL" id="MBN8205704.1"/>
    </source>
</evidence>
<evidence type="ECO:0000256" key="6">
    <source>
        <dbReference type="ARBA" id="ARBA00022692"/>
    </source>
</evidence>
<feature type="transmembrane region" description="Helical" evidence="10">
    <location>
        <begin position="305"/>
        <end position="321"/>
    </location>
</feature>
<dbReference type="Proteomes" id="UP000664385">
    <property type="component" value="Unassembled WGS sequence"/>
</dbReference>
<evidence type="ECO:0000256" key="10">
    <source>
        <dbReference type="SAM" id="Phobius"/>
    </source>
</evidence>
<dbReference type="PANTHER" id="PTHR12468:SF2">
    <property type="entry name" value="GPI MANNOSYLTRANSFERASE 2"/>
    <property type="match status" value="1"/>
</dbReference>
<feature type="transmembrane region" description="Helical" evidence="10">
    <location>
        <begin position="281"/>
        <end position="299"/>
    </location>
</feature>
<comment type="caution">
    <text evidence="11">The sequence shown here is derived from an EMBL/GenBank/DDBJ whole genome shotgun (WGS) entry which is preliminary data.</text>
</comment>
<dbReference type="RefSeq" id="WP_206823467.1">
    <property type="nucleotide sequence ID" value="NZ_JAEMWU010000001.1"/>
</dbReference>
<feature type="transmembrane region" description="Helical" evidence="10">
    <location>
        <begin position="72"/>
        <end position="101"/>
    </location>
</feature>
<dbReference type="GO" id="GO:0000009">
    <property type="term" value="F:alpha-1,6-mannosyltransferase activity"/>
    <property type="evidence" value="ECO:0007669"/>
    <property type="project" value="InterPro"/>
</dbReference>
<keyword evidence="6 10" id="KW-0812">Transmembrane</keyword>
<dbReference type="InterPro" id="IPR007315">
    <property type="entry name" value="PIG-V/Gpi18"/>
</dbReference>
<dbReference type="GO" id="GO:0016020">
    <property type="term" value="C:membrane"/>
    <property type="evidence" value="ECO:0007669"/>
    <property type="project" value="GOC"/>
</dbReference>
<protein>
    <recommendedName>
        <fullName evidence="13">Integral membrane protein</fullName>
    </recommendedName>
</protein>
<evidence type="ECO:0000256" key="4">
    <source>
        <dbReference type="ARBA" id="ARBA00022676"/>
    </source>
</evidence>
<feature type="transmembrane region" description="Helical" evidence="10">
    <location>
        <begin position="168"/>
        <end position="187"/>
    </location>
</feature>
<keyword evidence="9 10" id="KW-0472">Membrane</keyword>
<feature type="transmembrane region" description="Helical" evidence="10">
    <location>
        <begin position="194"/>
        <end position="214"/>
    </location>
</feature>
<evidence type="ECO:0000256" key="1">
    <source>
        <dbReference type="ARBA" id="ARBA00004477"/>
    </source>
</evidence>
<evidence type="ECO:0000256" key="3">
    <source>
        <dbReference type="ARBA" id="ARBA00022502"/>
    </source>
</evidence>
<feature type="transmembrane region" description="Helical" evidence="10">
    <location>
        <begin position="139"/>
        <end position="162"/>
    </location>
</feature>
<feature type="transmembrane region" description="Helical" evidence="10">
    <location>
        <begin position="328"/>
        <end position="348"/>
    </location>
</feature>
<dbReference type="GO" id="GO:0004376">
    <property type="term" value="F:GPI mannosyltransferase activity"/>
    <property type="evidence" value="ECO:0007669"/>
    <property type="project" value="InterPro"/>
</dbReference>
<evidence type="ECO:0000256" key="5">
    <source>
        <dbReference type="ARBA" id="ARBA00022679"/>
    </source>
</evidence>
<keyword evidence="5" id="KW-0808">Transferase</keyword>
<keyword evidence="4" id="KW-0328">Glycosyltransferase</keyword>
<evidence type="ECO:0000256" key="9">
    <source>
        <dbReference type="ARBA" id="ARBA00023136"/>
    </source>
</evidence>
<gene>
    <name evidence="11" type="ORF">JF543_06990</name>
</gene>
<feature type="transmembrane region" description="Helical" evidence="10">
    <location>
        <begin position="253"/>
        <end position="274"/>
    </location>
</feature>
<comment type="pathway">
    <text evidence="2">Glycolipid biosynthesis; glycosylphosphatidylinositol-anchor biosynthesis.</text>
</comment>
<organism evidence="11 12">
    <name type="scientific">Microbacterium esteraromaticum</name>
    <dbReference type="NCBI Taxonomy" id="57043"/>
    <lineage>
        <taxon>Bacteria</taxon>
        <taxon>Bacillati</taxon>
        <taxon>Actinomycetota</taxon>
        <taxon>Actinomycetes</taxon>
        <taxon>Micrococcales</taxon>
        <taxon>Microbacteriaceae</taxon>
        <taxon>Microbacterium</taxon>
    </lineage>
</organism>
<evidence type="ECO:0000256" key="7">
    <source>
        <dbReference type="ARBA" id="ARBA00022824"/>
    </source>
</evidence>
<keyword evidence="3" id="KW-0337">GPI-anchor biosynthesis</keyword>
<sequence length="354" mass="37513">MPALAGYLAIRILGVVALWWALGRSWPELWHSLTARYDAGHLLRIAAEGYDGGDVVPSNLAFFPLYPMLVRLIGGAVGVPAAGLIVSWAAGAACAIALYAIGRRLGDARTGTTLAVLWGALPHGVTESMAYTETTFTALAAWALFALLGRQWVLAGTLTFFAGLTRPTAMALIAVVGIAAIAELVRLRGRSWRAWVGGAISPLGWLGYIAWVAARTGGIDGWLAVQRGWGASFDGGLYTMRTFAGLLDGQTTLQLMMVSAVLAAAIGLVAISAVERVRWELQLYGVLVLFMTVGTAGYYQSKARLLVPAFTLLIPVAMGLARARRGTCLIIITALALVSAWYGAYLLVCAPYSP</sequence>
<reference evidence="11" key="1">
    <citation type="submission" date="2020-12" db="EMBL/GenBank/DDBJ databases">
        <title>PHA producing bacteria isolated from mangrove.</title>
        <authorList>
            <person name="Zheng W."/>
            <person name="Yu S."/>
            <person name="Huang Y."/>
        </authorList>
    </citation>
    <scope>NUCLEOTIDE SEQUENCE</scope>
    <source>
        <strain evidence="11">GN8-5</strain>
    </source>
</reference>
<evidence type="ECO:0000256" key="2">
    <source>
        <dbReference type="ARBA" id="ARBA00004687"/>
    </source>
</evidence>
<accession>A0A939IV49</accession>
<evidence type="ECO:0000256" key="8">
    <source>
        <dbReference type="ARBA" id="ARBA00022989"/>
    </source>
</evidence>
<comment type="subcellular location">
    <subcellularLocation>
        <location evidence="1">Endoplasmic reticulum membrane</location>
        <topology evidence="1">Multi-pass membrane protein</topology>
    </subcellularLocation>
</comment>
<name>A0A939IV49_9MICO</name>